<sequence>RRSRGGAVRFGEMESLALTASGMPFCLSELRDRSDMVVVEVCVSCNSIVGTCVCAGNIVSRKMALPASTVAFSYAMVCMYGRSLRVSE</sequence>
<dbReference type="SUPFAM" id="SSF64484">
    <property type="entry name" value="beta and beta-prime subunits of DNA dependent RNA-polymerase"/>
    <property type="match status" value="1"/>
</dbReference>
<feature type="non-terminal residue" evidence="2">
    <location>
        <position position="1"/>
    </location>
</feature>
<dbReference type="AlphaFoldDB" id="A0A6A4R9F1"/>
<dbReference type="GO" id="GO:0003677">
    <property type="term" value="F:DNA binding"/>
    <property type="evidence" value="ECO:0007669"/>
    <property type="project" value="InterPro"/>
</dbReference>
<evidence type="ECO:0000313" key="2">
    <source>
        <dbReference type="EMBL" id="KAE9623782.1"/>
    </source>
</evidence>
<protein>
    <recommendedName>
        <fullName evidence="1">RNA polymerase Rpb2 domain-containing protein</fullName>
    </recommendedName>
</protein>
<organism evidence="2 3">
    <name type="scientific">Parasedimentitalea maritima</name>
    <dbReference type="NCBI Taxonomy" id="2578117"/>
    <lineage>
        <taxon>Bacteria</taxon>
        <taxon>Pseudomonadati</taxon>
        <taxon>Pseudomonadota</taxon>
        <taxon>Alphaproteobacteria</taxon>
        <taxon>Rhodobacterales</taxon>
        <taxon>Paracoccaceae</taxon>
        <taxon>Parasedimentitalea</taxon>
    </lineage>
</organism>
<name>A0A6A4R9F1_9RHOB</name>
<accession>A0A6A4R9F1</accession>
<dbReference type="Gene3D" id="3.90.1800.10">
    <property type="entry name" value="RNA polymerase alpha subunit dimerisation domain"/>
    <property type="match status" value="1"/>
</dbReference>
<evidence type="ECO:0000313" key="3">
    <source>
        <dbReference type="Proteomes" id="UP000441586"/>
    </source>
</evidence>
<evidence type="ECO:0000259" key="1">
    <source>
        <dbReference type="Pfam" id="PF04560"/>
    </source>
</evidence>
<dbReference type="EMBL" id="WSFO01000069">
    <property type="protein sequence ID" value="KAE9623782.1"/>
    <property type="molecule type" value="Genomic_DNA"/>
</dbReference>
<dbReference type="Pfam" id="PF04560">
    <property type="entry name" value="RNA_pol_Rpb2_7"/>
    <property type="match status" value="1"/>
</dbReference>
<dbReference type="GO" id="GO:0006351">
    <property type="term" value="P:DNA-templated transcription"/>
    <property type="evidence" value="ECO:0007669"/>
    <property type="project" value="InterPro"/>
</dbReference>
<reference evidence="2 3" key="1">
    <citation type="submission" date="2019-12" db="EMBL/GenBank/DDBJ databases">
        <authorList>
            <person name="Zhang Y.-J."/>
        </authorList>
    </citation>
    <scope>NUCLEOTIDE SEQUENCE [LARGE SCALE GENOMIC DNA]</scope>
    <source>
        <strain evidence="2 3">H18S-6</strain>
    </source>
</reference>
<proteinExistence type="predicted"/>
<dbReference type="GO" id="GO:0003899">
    <property type="term" value="F:DNA-directed RNA polymerase activity"/>
    <property type="evidence" value="ECO:0007669"/>
    <property type="project" value="InterPro"/>
</dbReference>
<gene>
    <name evidence="2" type="ORF">GP644_23660</name>
</gene>
<comment type="caution">
    <text evidence="2">The sequence shown here is derived from an EMBL/GenBank/DDBJ whole genome shotgun (WGS) entry which is preliminary data.</text>
</comment>
<dbReference type="InterPro" id="IPR007641">
    <property type="entry name" value="RNA_pol_Rpb2_7"/>
</dbReference>
<feature type="domain" description="RNA polymerase Rpb2" evidence="1">
    <location>
        <begin position="6"/>
        <end position="69"/>
    </location>
</feature>
<dbReference type="Proteomes" id="UP000441586">
    <property type="component" value="Unassembled WGS sequence"/>
</dbReference>